<sequence length="167" mass="18789">MTSSPNPPPPYLSDPVLLEELFRNKTLDDSSTSATRPMRNYGVMWSNCFIPATTAYLMHSCIPYSPDYPLANHFLIAGNCQYRRYKRRKIRLVKAGAARKDVDDMLEYGLRLAVGIDGPMNNNAAMRLFSDVHHGPFPTEKRAIAASLIAFLLLHGEPPAPRHIYVL</sequence>
<reference evidence="1 2" key="1">
    <citation type="submission" date="2020-01" db="EMBL/GenBank/DDBJ databases">
        <authorList>
            <person name="Gupta K D."/>
        </authorList>
    </citation>
    <scope>NUCLEOTIDE SEQUENCE [LARGE SCALE GENOMIC DNA]</scope>
</reference>
<dbReference type="Proteomes" id="UP000467700">
    <property type="component" value="Unassembled WGS sequence"/>
</dbReference>
<keyword evidence="2" id="KW-1185">Reference proteome</keyword>
<evidence type="ECO:0000313" key="1">
    <source>
        <dbReference type="EMBL" id="CAA7262038.1"/>
    </source>
</evidence>
<evidence type="ECO:0000313" key="2">
    <source>
        <dbReference type="Proteomes" id="UP000467700"/>
    </source>
</evidence>
<accession>A0A8S0WYJ0</accession>
<name>A0A8S0WYJ0_CYCAE</name>
<organism evidence="1 2">
    <name type="scientific">Cyclocybe aegerita</name>
    <name type="common">Black poplar mushroom</name>
    <name type="synonym">Agrocybe aegerita</name>
    <dbReference type="NCBI Taxonomy" id="1973307"/>
    <lineage>
        <taxon>Eukaryota</taxon>
        <taxon>Fungi</taxon>
        <taxon>Dikarya</taxon>
        <taxon>Basidiomycota</taxon>
        <taxon>Agaricomycotina</taxon>
        <taxon>Agaricomycetes</taxon>
        <taxon>Agaricomycetidae</taxon>
        <taxon>Agaricales</taxon>
        <taxon>Agaricineae</taxon>
        <taxon>Bolbitiaceae</taxon>
        <taxon>Cyclocybe</taxon>
    </lineage>
</organism>
<comment type="caution">
    <text evidence="1">The sequence shown here is derived from an EMBL/GenBank/DDBJ whole genome shotgun (WGS) entry which is preliminary data.</text>
</comment>
<protein>
    <submittedName>
        <fullName evidence="1">Uncharacterized protein</fullName>
    </submittedName>
</protein>
<proteinExistence type="predicted"/>
<dbReference type="AlphaFoldDB" id="A0A8S0WYJ0"/>
<gene>
    <name evidence="1" type="ORF">AAE3_LOCUS4367</name>
</gene>
<dbReference type="OrthoDB" id="341421at2759"/>
<dbReference type="EMBL" id="CACVBS010000035">
    <property type="protein sequence ID" value="CAA7262038.1"/>
    <property type="molecule type" value="Genomic_DNA"/>
</dbReference>